<dbReference type="Gene3D" id="3.40.50.620">
    <property type="entry name" value="HUPs"/>
    <property type="match status" value="1"/>
</dbReference>
<keyword evidence="3" id="KW-0819">tRNA processing</keyword>
<dbReference type="InterPro" id="IPR011063">
    <property type="entry name" value="TilS/TtcA_N"/>
</dbReference>
<dbReference type="EMBL" id="CXWD01000012">
    <property type="protein sequence ID" value="CTQ72488.1"/>
    <property type="molecule type" value="Genomic_DNA"/>
</dbReference>
<keyword evidence="9" id="KW-1185">Reference proteome</keyword>
<dbReference type="STRING" id="388408.LAX5112_03199"/>
<evidence type="ECO:0000259" key="7">
    <source>
        <dbReference type="Pfam" id="PF01171"/>
    </source>
</evidence>
<dbReference type="PANTHER" id="PTHR43033">
    <property type="entry name" value="TRNA(ILE)-LYSIDINE SYNTHASE-RELATED"/>
    <property type="match status" value="1"/>
</dbReference>
<organism evidence="8 9">
    <name type="scientific">Roseibium alexandrii</name>
    <dbReference type="NCBI Taxonomy" id="388408"/>
    <lineage>
        <taxon>Bacteria</taxon>
        <taxon>Pseudomonadati</taxon>
        <taxon>Pseudomonadota</taxon>
        <taxon>Alphaproteobacteria</taxon>
        <taxon>Hyphomicrobiales</taxon>
        <taxon>Stappiaceae</taxon>
        <taxon>Roseibium</taxon>
    </lineage>
</organism>
<protein>
    <recommendedName>
        <fullName evidence="1">tRNA(Ile)-lysidine synthetase</fullName>
        <ecNumber evidence="1">6.3.4.19</ecNumber>
    </recommendedName>
</protein>
<dbReference type="GO" id="GO:0008033">
    <property type="term" value="P:tRNA processing"/>
    <property type="evidence" value="ECO:0007669"/>
    <property type="project" value="UniProtKB-KW"/>
</dbReference>
<sequence>MVVVDHQLRPESSQEACFVRELSEQHGLRCHILKWTDDKPETGVQEAARGARYQLIAKQTAVSGFEAVLLAHHLDDQAETFLDRLTRGSGLNGLGAMASDEPEGPAGLRLLRPFLGVPKSRLLATLEERDQKWCEDPSNESLKYKRSRLRSISSTLSEEGLSPSRIATTARQLRRAREALETVLAELFRQHVEEHPAGPVKTSTLVFRAQSEEFRLRLLILMIERVTGRVYQPKLRKIEALDHWILNNNAGRQTLGGAVLEIKRDTLFVWKEIGRSPPKVLENLRGEGNWDARFLFDVQAAAEAPSSSMAVSLGPLFNAPVDRRQVSWPNGWPREAFESAPVFWIGNGPVGVRCAASLIWHDAGRGGCEISLQRIPVPAKLARNYRTDLEGS</sequence>
<comment type="catalytic activity">
    <reaction evidence="6">
        <text>cytidine(34) in tRNA(Ile2) + L-lysine + ATP = lysidine(34) in tRNA(Ile2) + AMP + diphosphate + H(+)</text>
        <dbReference type="Rhea" id="RHEA:43744"/>
        <dbReference type="Rhea" id="RHEA-COMP:10625"/>
        <dbReference type="Rhea" id="RHEA-COMP:10670"/>
        <dbReference type="ChEBI" id="CHEBI:15378"/>
        <dbReference type="ChEBI" id="CHEBI:30616"/>
        <dbReference type="ChEBI" id="CHEBI:32551"/>
        <dbReference type="ChEBI" id="CHEBI:33019"/>
        <dbReference type="ChEBI" id="CHEBI:82748"/>
        <dbReference type="ChEBI" id="CHEBI:83665"/>
        <dbReference type="ChEBI" id="CHEBI:456215"/>
        <dbReference type="EC" id="6.3.4.19"/>
    </reaction>
</comment>
<dbReference type="InterPro" id="IPR012795">
    <property type="entry name" value="tRNA_Ile_lys_synt_N"/>
</dbReference>
<feature type="domain" description="tRNA(Ile)-lysidine/2-thiocytidine synthase N-terminal" evidence="7">
    <location>
        <begin position="2"/>
        <end position="151"/>
    </location>
</feature>
<evidence type="ECO:0000256" key="4">
    <source>
        <dbReference type="ARBA" id="ARBA00022741"/>
    </source>
</evidence>
<gene>
    <name evidence="8" type="primary">tilS</name>
    <name evidence="8" type="ORF">LAX5112_03199</name>
</gene>
<dbReference type="InterPro" id="IPR012094">
    <property type="entry name" value="tRNA_Ile_lys_synt"/>
</dbReference>
<dbReference type="GO" id="GO:0005524">
    <property type="term" value="F:ATP binding"/>
    <property type="evidence" value="ECO:0007669"/>
    <property type="project" value="UniProtKB-KW"/>
</dbReference>
<evidence type="ECO:0000256" key="2">
    <source>
        <dbReference type="ARBA" id="ARBA00022598"/>
    </source>
</evidence>
<evidence type="ECO:0000313" key="8">
    <source>
        <dbReference type="EMBL" id="CTQ72488.1"/>
    </source>
</evidence>
<proteinExistence type="predicted"/>
<evidence type="ECO:0000256" key="3">
    <source>
        <dbReference type="ARBA" id="ARBA00022694"/>
    </source>
</evidence>
<evidence type="ECO:0000313" key="9">
    <source>
        <dbReference type="Proteomes" id="UP000053235"/>
    </source>
</evidence>
<evidence type="ECO:0000256" key="1">
    <source>
        <dbReference type="ARBA" id="ARBA00013267"/>
    </source>
</evidence>
<dbReference type="Pfam" id="PF01171">
    <property type="entry name" value="ATP_bind_3"/>
    <property type="match status" value="1"/>
</dbReference>
<dbReference type="NCBIfam" id="TIGR02432">
    <property type="entry name" value="lysidine_TilS_N"/>
    <property type="match status" value="1"/>
</dbReference>
<accession>A0A0M7ABK0</accession>
<dbReference type="CDD" id="cd01992">
    <property type="entry name" value="TilS_N"/>
    <property type="match status" value="1"/>
</dbReference>
<name>A0A0M7ABK0_9HYPH</name>
<dbReference type="EC" id="6.3.4.19" evidence="1"/>
<dbReference type="PANTHER" id="PTHR43033:SF5">
    <property type="entry name" value="TRNA(ILE)-LYSIDINE SYNTHETASE"/>
    <property type="match status" value="1"/>
</dbReference>
<keyword evidence="5" id="KW-0067">ATP-binding</keyword>
<evidence type="ECO:0000256" key="5">
    <source>
        <dbReference type="ARBA" id="ARBA00022840"/>
    </source>
</evidence>
<keyword evidence="2 8" id="KW-0436">Ligase</keyword>
<dbReference type="SUPFAM" id="SSF52402">
    <property type="entry name" value="Adenine nucleotide alpha hydrolases-like"/>
    <property type="match status" value="1"/>
</dbReference>
<reference evidence="9" key="1">
    <citation type="submission" date="2015-07" db="EMBL/GenBank/DDBJ databases">
        <authorList>
            <person name="Rodrigo-Torres Lidia"/>
            <person name="Arahal R.David."/>
        </authorList>
    </citation>
    <scope>NUCLEOTIDE SEQUENCE [LARGE SCALE GENOMIC DNA]</scope>
    <source>
        <strain evidence="9">CECT 5112</strain>
    </source>
</reference>
<keyword evidence="4" id="KW-0547">Nucleotide-binding</keyword>
<dbReference type="GO" id="GO:0032267">
    <property type="term" value="F:tRNA(Ile)-lysidine synthase activity"/>
    <property type="evidence" value="ECO:0007669"/>
    <property type="project" value="UniProtKB-EC"/>
</dbReference>
<evidence type="ECO:0000256" key="6">
    <source>
        <dbReference type="ARBA" id="ARBA00048539"/>
    </source>
</evidence>
<dbReference type="AlphaFoldDB" id="A0A0M7ABK0"/>
<dbReference type="InterPro" id="IPR014729">
    <property type="entry name" value="Rossmann-like_a/b/a_fold"/>
</dbReference>
<dbReference type="Proteomes" id="UP000053235">
    <property type="component" value="Unassembled WGS sequence"/>
</dbReference>